<protein>
    <submittedName>
        <fullName evidence="1">Uncharacterized protein</fullName>
    </submittedName>
</protein>
<evidence type="ECO:0000313" key="1">
    <source>
        <dbReference type="EMBL" id="MCJ8208672.1"/>
    </source>
</evidence>
<dbReference type="RefSeq" id="WP_245128501.1">
    <property type="nucleotide sequence ID" value="NZ_JALJEJ010000001.1"/>
</dbReference>
<name>A0A9X1WZV1_9SPHI</name>
<organism evidence="1 2">
    <name type="scientific">Mucilaginibacter straminoryzae</name>
    <dbReference type="NCBI Taxonomy" id="2932774"/>
    <lineage>
        <taxon>Bacteria</taxon>
        <taxon>Pseudomonadati</taxon>
        <taxon>Bacteroidota</taxon>
        <taxon>Sphingobacteriia</taxon>
        <taxon>Sphingobacteriales</taxon>
        <taxon>Sphingobacteriaceae</taxon>
        <taxon>Mucilaginibacter</taxon>
    </lineage>
</organism>
<gene>
    <name evidence="1" type="ORF">MUY27_03065</name>
</gene>
<keyword evidence="2" id="KW-1185">Reference proteome</keyword>
<sequence length="236" mass="26337">MIKQNIKTTLGSITLSVPDQLGEISLGQLIAMQAKENLSDMEAIEILSGTPLTELQNIKNPGDLDIFNAPLLALSAAIKNLYTSDSLPSTVSFRINGRNKTIKVATNLGVEPAGAYFAARDIITDEITRHIEQYGEEDWKSSFNPSLNSCALILAHYFYCVATGLPYSEQQAEEFAEQVKQLAFTDALPIAKYFFLSYPNLSKPKTGFWQRVQLRWKKRPELSLFKNLATSILLTR</sequence>
<dbReference type="AlphaFoldDB" id="A0A9X1WZV1"/>
<evidence type="ECO:0000313" key="2">
    <source>
        <dbReference type="Proteomes" id="UP001139450"/>
    </source>
</evidence>
<dbReference type="EMBL" id="JALJEJ010000001">
    <property type="protein sequence ID" value="MCJ8208672.1"/>
    <property type="molecule type" value="Genomic_DNA"/>
</dbReference>
<reference evidence="1" key="1">
    <citation type="submission" date="2022-04" db="EMBL/GenBank/DDBJ databases">
        <title>Mucilaginibacter sp. RS28 isolated from freshwater.</title>
        <authorList>
            <person name="Ko S.-R."/>
        </authorList>
    </citation>
    <scope>NUCLEOTIDE SEQUENCE</scope>
    <source>
        <strain evidence="1">RS28</strain>
    </source>
</reference>
<dbReference type="Proteomes" id="UP001139450">
    <property type="component" value="Unassembled WGS sequence"/>
</dbReference>
<accession>A0A9X1WZV1</accession>
<comment type="caution">
    <text evidence="1">The sequence shown here is derived from an EMBL/GenBank/DDBJ whole genome shotgun (WGS) entry which is preliminary data.</text>
</comment>
<proteinExistence type="predicted"/>